<dbReference type="CDD" id="cd00161">
    <property type="entry name" value="beta-trefoil_Ricin-like"/>
    <property type="match status" value="1"/>
</dbReference>
<evidence type="ECO:0000256" key="1">
    <source>
        <dbReference type="SAM" id="MobiDB-lite"/>
    </source>
</evidence>
<reference evidence="3 4" key="1">
    <citation type="submission" date="2024-10" db="EMBL/GenBank/DDBJ databases">
        <title>The Natural Products Discovery Center: Release of the First 8490 Sequenced Strains for Exploring Actinobacteria Biosynthetic Diversity.</title>
        <authorList>
            <person name="Kalkreuter E."/>
            <person name="Kautsar S.A."/>
            <person name="Yang D."/>
            <person name="Bader C.D."/>
            <person name="Teijaro C.N."/>
            <person name="Fluegel L."/>
            <person name="Davis C.M."/>
            <person name="Simpson J.R."/>
            <person name="Lauterbach L."/>
            <person name="Steele A.D."/>
            <person name="Gui C."/>
            <person name="Meng S."/>
            <person name="Li G."/>
            <person name="Viehrig K."/>
            <person name="Ye F."/>
            <person name="Su P."/>
            <person name="Kiefer A.F."/>
            <person name="Nichols A."/>
            <person name="Cepeda A.J."/>
            <person name="Yan W."/>
            <person name="Fan B."/>
            <person name="Jiang Y."/>
            <person name="Adhikari A."/>
            <person name="Zheng C.-J."/>
            <person name="Schuster L."/>
            <person name="Cowan T.M."/>
            <person name="Smanski M.J."/>
            <person name="Chevrette M.G."/>
            <person name="De Carvalho L.P.S."/>
            <person name="Shen B."/>
        </authorList>
    </citation>
    <scope>NUCLEOTIDE SEQUENCE [LARGE SCALE GENOMIC DNA]</scope>
    <source>
        <strain evidence="3 4">NPDC001390</strain>
    </source>
</reference>
<name>A0ABW6UF30_9ACTN</name>
<dbReference type="InterPro" id="IPR000772">
    <property type="entry name" value="Ricin_B_lectin"/>
</dbReference>
<dbReference type="RefSeq" id="WP_351082702.1">
    <property type="nucleotide sequence ID" value="NZ_JBEOZG010000018.1"/>
</dbReference>
<organism evidence="3 4">
    <name type="scientific">Streptomyces bluensis</name>
    <dbReference type="NCBI Taxonomy" id="33897"/>
    <lineage>
        <taxon>Bacteria</taxon>
        <taxon>Bacillati</taxon>
        <taxon>Actinomycetota</taxon>
        <taxon>Actinomycetes</taxon>
        <taxon>Kitasatosporales</taxon>
        <taxon>Streptomycetaceae</taxon>
        <taxon>Streptomyces</taxon>
    </lineage>
</organism>
<evidence type="ECO:0000313" key="4">
    <source>
        <dbReference type="Proteomes" id="UP001602058"/>
    </source>
</evidence>
<dbReference type="EMBL" id="JBIAWJ010000002">
    <property type="protein sequence ID" value="MFF4520835.1"/>
    <property type="molecule type" value="Genomic_DNA"/>
</dbReference>
<keyword evidence="4" id="KW-1185">Reference proteome</keyword>
<evidence type="ECO:0000313" key="3">
    <source>
        <dbReference type="EMBL" id="MFF4520835.1"/>
    </source>
</evidence>
<dbReference type="InterPro" id="IPR035992">
    <property type="entry name" value="Ricin_B-like_lectins"/>
</dbReference>
<dbReference type="Pfam" id="PF14200">
    <property type="entry name" value="RicinB_lectin_2"/>
    <property type="match status" value="1"/>
</dbReference>
<protein>
    <submittedName>
        <fullName evidence="3">RICIN domain-containing protein</fullName>
    </submittedName>
</protein>
<evidence type="ECO:0000259" key="2">
    <source>
        <dbReference type="Pfam" id="PF14200"/>
    </source>
</evidence>
<feature type="region of interest" description="Disordered" evidence="1">
    <location>
        <begin position="198"/>
        <end position="238"/>
    </location>
</feature>
<comment type="caution">
    <text evidence="3">The sequence shown here is derived from an EMBL/GenBank/DDBJ whole genome shotgun (WGS) entry which is preliminary data.</text>
</comment>
<gene>
    <name evidence="3" type="ORF">ACFY1D_05175</name>
</gene>
<sequence length="238" mass="25613">MPSHLNTKVPAIPTGNRTVTIAGGSHVLDVKSASLANDAEIIRWRSTGGTNQRFAFVPLGDGYTRIVSQASGKDVVIRSASRDAGAKAIQYSYEANANTNDEWLAEDAGNGRVRLLNRHSGLYLTASSAQGDQLEQRPFDDADHQLFKRQRRLAQGPARPHGPVRLFRSYNYPGRALPCRPSPCGAVAAPPRGGAAFTRSARGYRTANGTLAHPMSGSTSVRRTDTHPAPGEHFVSQD</sequence>
<feature type="domain" description="Ricin B lectin" evidence="2">
    <location>
        <begin position="18"/>
        <end position="91"/>
    </location>
</feature>
<dbReference type="Proteomes" id="UP001602058">
    <property type="component" value="Unassembled WGS sequence"/>
</dbReference>
<proteinExistence type="predicted"/>
<dbReference type="Gene3D" id="2.80.10.50">
    <property type="match status" value="1"/>
</dbReference>
<dbReference type="SUPFAM" id="SSF50370">
    <property type="entry name" value="Ricin B-like lectins"/>
    <property type="match status" value="1"/>
</dbReference>
<accession>A0ABW6UF30</accession>